<evidence type="ECO:0000313" key="9">
    <source>
        <dbReference type="EMBL" id="RVT41156.1"/>
    </source>
</evidence>
<dbReference type="GO" id="GO:0008360">
    <property type="term" value="P:regulation of cell shape"/>
    <property type="evidence" value="ECO:0007669"/>
    <property type="project" value="UniProtKB-KW"/>
</dbReference>
<keyword evidence="3" id="KW-1003">Cell membrane</keyword>
<feature type="transmembrane region" description="Helical" evidence="8">
    <location>
        <begin position="21"/>
        <end position="42"/>
    </location>
</feature>
<comment type="caution">
    <text evidence="9">The sequence shown here is derived from an EMBL/GenBank/DDBJ whole genome shotgun (WGS) entry which is preliminary data.</text>
</comment>
<evidence type="ECO:0000256" key="6">
    <source>
        <dbReference type="ARBA" id="ARBA00022989"/>
    </source>
</evidence>
<dbReference type="InterPro" id="IPR007227">
    <property type="entry name" value="Cell_shape_determining_MreD"/>
</dbReference>
<comment type="subcellular location">
    <subcellularLocation>
        <location evidence="1">Cell membrane</location>
        <topology evidence="1">Multi-pass membrane protein</topology>
    </subcellularLocation>
</comment>
<accession>A0A437J840</accession>
<evidence type="ECO:0000256" key="7">
    <source>
        <dbReference type="ARBA" id="ARBA00023136"/>
    </source>
</evidence>
<keyword evidence="4 8" id="KW-0812">Transmembrane</keyword>
<evidence type="ECO:0000256" key="3">
    <source>
        <dbReference type="ARBA" id="ARBA00022475"/>
    </source>
</evidence>
<feature type="transmembrane region" description="Helical" evidence="8">
    <location>
        <begin position="62"/>
        <end position="91"/>
    </location>
</feature>
<proteinExistence type="inferred from homology"/>
<keyword evidence="5" id="KW-0133">Cell shape</keyword>
<reference evidence="9 10" key="1">
    <citation type="submission" date="2019-01" db="EMBL/GenBank/DDBJ databases">
        <authorList>
            <person name="Chen W.-M."/>
        </authorList>
    </citation>
    <scope>NUCLEOTIDE SEQUENCE [LARGE SCALE GENOMIC DNA]</scope>
    <source>
        <strain evidence="9 10">TLA-22</strain>
    </source>
</reference>
<dbReference type="AlphaFoldDB" id="A0A437J840"/>
<dbReference type="NCBIfam" id="TIGR03426">
    <property type="entry name" value="shape_MreD"/>
    <property type="match status" value="1"/>
</dbReference>
<evidence type="ECO:0000256" key="5">
    <source>
        <dbReference type="ARBA" id="ARBA00022960"/>
    </source>
</evidence>
<name>A0A437J840_9SPHN</name>
<dbReference type="EMBL" id="RZUL01000003">
    <property type="protein sequence ID" value="RVT41156.1"/>
    <property type="molecule type" value="Genomic_DNA"/>
</dbReference>
<evidence type="ECO:0000256" key="1">
    <source>
        <dbReference type="ARBA" id="ARBA00004651"/>
    </source>
</evidence>
<dbReference type="Pfam" id="PF04093">
    <property type="entry name" value="MreD"/>
    <property type="match status" value="1"/>
</dbReference>
<keyword evidence="7 8" id="KW-0472">Membrane</keyword>
<sequence length="170" mass="18910">MIPEGPRLGGDPSAFRLKGTPIVTIMIGSMLPILPIIAQTPILPPLGLLLLLSWRLLRPELLPAWIALPLGLFDDILSGQPLGSAMCLWTLTMIGIDMAERRLIWRDYWQDWLIAAIAVIFCLTGGLWFARLTGGGGSLPLVAPQIIWSILLYPFVARQCAWLDRWRIMA</sequence>
<evidence type="ECO:0000256" key="8">
    <source>
        <dbReference type="SAM" id="Phobius"/>
    </source>
</evidence>
<feature type="transmembrane region" description="Helical" evidence="8">
    <location>
        <begin position="112"/>
        <end position="130"/>
    </location>
</feature>
<keyword evidence="10" id="KW-1185">Reference proteome</keyword>
<protein>
    <submittedName>
        <fullName evidence="9">Rod shape-determining protein MreD</fullName>
    </submittedName>
</protein>
<feature type="transmembrane region" description="Helical" evidence="8">
    <location>
        <begin position="142"/>
        <end position="161"/>
    </location>
</feature>
<gene>
    <name evidence="9" type="primary">mreD</name>
    <name evidence="9" type="ORF">ENE74_12040</name>
</gene>
<comment type="similarity">
    <text evidence="2">Belongs to the MreD family.</text>
</comment>
<evidence type="ECO:0000256" key="2">
    <source>
        <dbReference type="ARBA" id="ARBA00007776"/>
    </source>
</evidence>
<dbReference type="OrthoDB" id="7426601at2"/>
<dbReference type="GO" id="GO:0005886">
    <property type="term" value="C:plasma membrane"/>
    <property type="evidence" value="ECO:0007669"/>
    <property type="project" value="UniProtKB-SubCell"/>
</dbReference>
<dbReference type="Proteomes" id="UP000282977">
    <property type="component" value="Unassembled WGS sequence"/>
</dbReference>
<keyword evidence="6 8" id="KW-1133">Transmembrane helix</keyword>
<dbReference type="RefSeq" id="WP_127691144.1">
    <property type="nucleotide sequence ID" value="NZ_RZUL01000003.1"/>
</dbReference>
<evidence type="ECO:0000313" key="10">
    <source>
        <dbReference type="Proteomes" id="UP000282977"/>
    </source>
</evidence>
<organism evidence="9 10">
    <name type="scientific">Sphingobium algorifonticola</name>
    <dbReference type="NCBI Taxonomy" id="2008318"/>
    <lineage>
        <taxon>Bacteria</taxon>
        <taxon>Pseudomonadati</taxon>
        <taxon>Pseudomonadota</taxon>
        <taxon>Alphaproteobacteria</taxon>
        <taxon>Sphingomonadales</taxon>
        <taxon>Sphingomonadaceae</taxon>
        <taxon>Sphingobium</taxon>
    </lineage>
</organism>
<evidence type="ECO:0000256" key="4">
    <source>
        <dbReference type="ARBA" id="ARBA00022692"/>
    </source>
</evidence>